<protein>
    <submittedName>
        <fullName evidence="8">Zn-dependent alcohol dehydrogenase</fullName>
    </submittedName>
</protein>
<evidence type="ECO:0000313" key="8">
    <source>
        <dbReference type="EMBL" id="MBS2548711.1"/>
    </source>
</evidence>
<dbReference type="CDD" id="cd08279">
    <property type="entry name" value="Zn_ADH_class_III"/>
    <property type="match status" value="1"/>
</dbReference>
<dbReference type="InterPro" id="IPR036291">
    <property type="entry name" value="NAD(P)-bd_dom_sf"/>
</dbReference>
<dbReference type="Pfam" id="PF08240">
    <property type="entry name" value="ADH_N"/>
    <property type="match status" value="1"/>
</dbReference>
<dbReference type="Proteomes" id="UP000730482">
    <property type="component" value="Unassembled WGS sequence"/>
</dbReference>
<gene>
    <name evidence="8" type="ORF">KGQ19_17735</name>
</gene>
<dbReference type="InterPro" id="IPR020843">
    <property type="entry name" value="ER"/>
</dbReference>
<dbReference type="SUPFAM" id="SSF50129">
    <property type="entry name" value="GroES-like"/>
    <property type="match status" value="1"/>
</dbReference>
<keyword evidence="9" id="KW-1185">Reference proteome</keyword>
<accession>A0ABS5KRN3</accession>
<dbReference type="Gene3D" id="3.40.50.720">
    <property type="entry name" value="NAD(P)-binding Rossmann-like Domain"/>
    <property type="match status" value="1"/>
</dbReference>
<name>A0ABS5KRN3_9ACTN</name>
<reference evidence="8 9" key="1">
    <citation type="submission" date="2020-02" db="EMBL/GenBank/DDBJ databases">
        <title>Acidophilic actinobacteria isolated from forest soil.</title>
        <authorList>
            <person name="Golinska P."/>
        </authorList>
    </citation>
    <scope>NUCLEOTIDE SEQUENCE [LARGE SCALE GENOMIC DNA]</scope>
    <source>
        <strain evidence="8 9">NL8</strain>
    </source>
</reference>
<evidence type="ECO:0000259" key="7">
    <source>
        <dbReference type="SMART" id="SM00829"/>
    </source>
</evidence>
<dbReference type="InterPro" id="IPR011032">
    <property type="entry name" value="GroES-like_sf"/>
</dbReference>
<dbReference type="SMART" id="SM00829">
    <property type="entry name" value="PKS_ER"/>
    <property type="match status" value="1"/>
</dbReference>
<dbReference type="PANTHER" id="PTHR43880">
    <property type="entry name" value="ALCOHOL DEHYDROGENASE"/>
    <property type="match status" value="1"/>
</dbReference>
<dbReference type="Gene3D" id="3.90.180.10">
    <property type="entry name" value="Medium-chain alcohol dehydrogenases, catalytic domain"/>
    <property type="match status" value="1"/>
</dbReference>
<dbReference type="Pfam" id="PF00107">
    <property type="entry name" value="ADH_zinc_N"/>
    <property type="match status" value="1"/>
</dbReference>
<evidence type="ECO:0000256" key="3">
    <source>
        <dbReference type="ARBA" id="ARBA00022833"/>
    </source>
</evidence>
<feature type="domain" description="Enoyl reductase (ER)" evidence="7">
    <location>
        <begin position="10"/>
        <end position="357"/>
    </location>
</feature>
<evidence type="ECO:0000256" key="5">
    <source>
        <dbReference type="ARBA" id="ARBA00023027"/>
    </source>
</evidence>
<sequence>MRAAVLFDTGNPTLEVRDDVTLADPGPGEVRIRIHATGVCHSDLSAMTGVLPQPIPFVPGHEGAGEVVAVGEGVDKVAVGDHVIVCWNPPCGDCSHCRGGQGNLCVNIFFGMTMTPHFKVDGADVYGFAGNGTFAEEMVVPWQCAVKIPDDVPYEIAALIGCGVTTGVGAVVNTAQVQPGSSVAVIGAGGVGISVIQGARIAGAAEIVAIDPVESKHEAALRFGATRAVKPEDADAAKAEVTGKAGFDYVFEVVGRSALVKQAYGLTRRGGTVTVVGAGKNDDSVDFNMFQLFFDNKKILGSYYGGADPRQEYGRLIALWRAGRLDLEGMITARLKLDDINQALELLRTGAAIRTIIEV</sequence>
<dbReference type="RefSeq" id="WP_212010286.1">
    <property type="nucleotide sequence ID" value="NZ_JAAFYZ010000054.1"/>
</dbReference>
<evidence type="ECO:0000256" key="2">
    <source>
        <dbReference type="ARBA" id="ARBA00022723"/>
    </source>
</evidence>
<evidence type="ECO:0000256" key="4">
    <source>
        <dbReference type="ARBA" id="ARBA00023002"/>
    </source>
</evidence>
<dbReference type="PANTHER" id="PTHR43880:SF12">
    <property type="entry name" value="ALCOHOL DEHYDROGENASE CLASS-3"/>
    <property type="match status" value="1"/>
</dbReference>
<dbReference type="SUPFAM" id="SSF51735">
    <property type="entry name" value="NAD(P)-binding Rossmann-fold domains"/>
    <property type="match status" value="1"/>
</dbReference>
<comment type="caution">
    <text evidence="8">The sequence shown here is derived from an EMBL/GenBank/DDBJ whole genome shotgun (WGS) entry which is preliminary data.</text>
</comment>
<dbReference type="PROSITE" id="PS00059">
    <property type="entry name" value="ADH_ZINC"/>
    <property type="match status" value="1"/>
</dbReference>
<evidence type="ECO:0000313" key="9">
    <source>
        <dbReference type="Proteomes" id="UP000730482"/>
    </source>
</evidence>
<comment type="cofactor">
    <cofactor evidence="6">
        <name>Zn(2+)</name>
        <dbReference type="ChEBI" id="CHEBI:29105"/>
    </cofactor>
</comment>
<evidence type="ECO:0000256" key="6">
    <source>
        <dbReference type="RuleBase" id="RU361277"/>
    </source>
</evidence>
<proteinExistence type="inferred from homology"/>
<keyword evidence="3 6" id="KW-0862">Zinc</keyword>
<evidence type="ECO:0000256" key="1">
    <source>
        <dbReference type="ARBA" id="ARBA00008072"/>
    </source>
</evidence>
<dbReference type="InterPro" id="IPR013149">
    <property type="entry name" value="ADH-like_C"/>
</dbReference>
<keyword evidence="2 6" id="KW-0479">Metal-binding</keyword>
<organism evidence="8 9">
    <name type="scientific">Catenulispora pinistramenti</name>
    <dbReference type="NCBI Taxonomy" id="2705254"/>
    <lineage>
        <taxon>Bacteria</taxon>
        <taxon>Bacillati</taxon>
        <taxon>Actinomycetota</taxon>
        <taxon>Actinomycetes</taxon>
        <taxon>Catenulisporales</taxon>
        <taxon>Catenulisporaceae</taxon>
        <taxon>Catenulispora</taxon>
    </lineage>
</organism>
<dbReference type="InterPro" id="IPR002328">
    <property type="entry name" value="ADH_Zn_CS"/>
</dbReference>
<keyword evidence="5" id="KW-0520">NAD</keyword>
<dbReference type="InterPro" id="IPR013154">
    <property type="entry name" value="ADH-like_N"/>
</dbReference>
<comment type="similarity">
    <text evidence="1 6">Belongs to the zinc-containing alcohol dehydrogenase family.</text>
</comment>
<dbReference type="EMBL" id="JAAFYZ010000054">
    <property type="protein sequence ID" value="MBS2548711.1"/>
    <property type="molecule type" value="Genomic_DNA"/>
</dbReference>
<keyword evidence="4" id="KW-0560">Oxidoreductase</keyword>